<reference evidence="3 4" key="1">
    <citation type="submission" date="2015-12" db="EMBL/GenBank/DDBJ databases">
        <title>Dictyostelia acquired genes for synthesis and detection of signals that induce cell-type specialization by lateral gene transfer from prokaryotes.</title>
        <authorList>
            <person name="Gloeckner G."/>
            <person name="Schaap P."/>
        </authorList>
    </citation>
    <scope>NUCLEOTIDE SEQUENCE [LARGE SCALE GENOMIC DNA]</scope>
    <source>
        <strain evidence="3 4">TK</strain>
    </source>
</reference>
<dbReference type="SUPFAM" id="SSF52540">
    <property type="entry name" value="P-loop containing nucleoside triphosphate hydrolases"/>
    <property type="match status" value="1"/>
</dbReference>
<gene>
    <name evidence="3" type="ORF">DLAC_09796</name>
</gene>
<keyword evidence="4" id="KW-1185">Reference proteome</keyword>
<dbReference type="EMBL" id="LODT01000039">
    <property type="protein sequence ID" value="KYQ89822.1"/>
    <property type="molecule type" value="Genomic_DNA"/>
</dbReference>
<feature type="region of interest" description="Disordered" evidence="1">
    <location>
        <begin position="353"/>
        <end position="382"/>
    </location>
</feature>
<dbReference type="AlphaFoldDB" id="A0A151Z785"/>
<evidence type="ECO:0000313" key="4">
    <source>
        <dbReference type="Proteomes" id="UP000076078"/>
    </source>
</evidence>
<dbReference type="InterPro" id="IPR027417">
    <property type="entry name" value="P-loop_NTPase"/>
</dbReference>
<dbReference type="InParanoid" id="A0A151Z785"/>
<organism evidence="3 4">
    <name type="scientific">Tieghemostelium lacteum</name>
    <name type="common">Slime mold</name>
    <name type="synonym">Dictyostelium lacteum</name>
    <dbReference type="NCBI Taxonomy" id="361077"/>
    <lineage>
        <taxon>Eukaryota</taxon>
        <taxon>Amoebozoa</taxon>
        <taxon>Evosea</taxon>
        <taxon>Eumycetozoa</taxon>
        <taxon>Dictyostelia</taxon>
        <taxon>Dictyosteliales</taxon>
        <taxon>Raperosteliaceae</taxon>
        <taxon>Tieghemostelium</taxon>
    </lineage>
</organism>
<dbReference type="Proteomes" id="UP000076078">
    <property type="component" value="Unassembled WGS sequence"/>
</dbReference>
<dbReference type="PANTHER" id="PTHR34726:SF2">
    <property type="entry name" value="HSP20-LIKE CHAPERONE DOMAIN-CONTAINING PROTEIN-RELATED"/>
    <property type="match status" value="1"/>
</dbReference>
<dbReference type="STRING" id="361077.A0A151Z785"/>
<dbReference type="FunCoup" id="A0A151Z785">
    <property type="interactions" value="19"/>
</dbReference>
<dbReference type="Gene3D" id="3.40.50.300">
    <property type="entry name" value="P-loop containing nucleotide triphosphate hydrolases"/>
    <property type="match status" value="1"/>
</dbReference>
<dbReference type="GO" id="GO:0005525">
    <property type="term" value="F:GTP binding"/>
    <property type="evidence" value="ECO:0007669"/>
    <property type="project" value="InterPro"/>
</dbReference>
<evidence type="ECO:0000259" key="2">
    <source>
        <dbReference type="Pfam" id="PF01926"/>
    </source>
</evidence>
<proteinExistence type="predicted"/>
<dbReference type="OrthoDB" id="2135133at2759"/>
<feature type="compositionally biased region" description="Polar residues" evidence="1">
    <location>
        <begin position="367"/>
        <end position="376"/>
    </location>
</feature>
<dbReference type="Pfam" id="PF01926">
    <property type="entry name" value="MMR_HSR1"/>
    <property type="match status" value="1"/>
</dbReference>
<feature type="domain" description="G" evidence="2">
    <location>
        <begin position="81"/>
        <end position="206"/>
    </location>
</feature>
<protein>
    <recommendedName>
        <fullName evidence="2">G domain-containing protein</fullName>
    </recommendedName>
</protein>
<sequence length="440" mass="50156">MNFDTIKQWYWGYDNYDFIIDITTIDDIKKSGWDIHIDRALLKNINKNLEKITYINSEVKGEPKLQNLFNLNTKCNSYTMVAVMGLFNTGKTFLINLLSNTKSMGLPSGKTVKTKGLSFKGFPNTNILYLDTAGTNSPLNYSKTSNINCNNNENNNNNTTARVDPLVQKKATEMLMQELTISLADVMIVVVNELTFTDQEYLKVIRAKLNGSNKEYKQLFVVHNFNTVTNVDDLKRMWYTYVISTHQGQLKVLDVTTSKDGITQAIYFQEDEKDGILTLHFFLANNNESVGKVWNPRTIAIIQDILKGRVVKQTEKPIDQILTDNISDVLKLYCKDPGPVEITTIRGWETNLQENKSSSKDTTTTKNGNQNISPDFSANHADPHANLKKQWRTFEEPKSTSLPVFRIGLVNDSTNQSLKDISLKYPQVNIYNFQNKLELK</sequence>
<evidence type="ECO:0000256" key="1">
    <source>
        <dbReference type="SAM" id="MobiDB-lite"/>
    </source>
</evidence>
<evidence type="ECO:0000313" key="3">
    <source>
        <dbReference type="EMBL" id="KYQ89822.1"/>
    </source>
</evidence>
<dbReference type="PANTHER" id="PTHR34726">
    <property type="entry name" value="GBP DOMAIN-CONTAINING PROTEIN"/>
    <property type="match status" value="1"/>
</dbReference>
<name>A0A151Z785_TIELA</name>
<accession>A0A151Z785</accession>
<dbReference type="InterPro" id="IPR006073">
    <property type="entry name" value="GTP-bd"/>
</dbReference>
<comment type="caution">
    <text evidence="3">The sequence shown here is derived from an EMBL/GenBank/DDBJ whole genome shotgun (WGS) entry which is preliminary data.</text>
</comment>